<evidence type="ECO:0000256" key="1">
    <source>
        <dbReference type="ARBA" id="ARBA00023015"/>
    </source>
</evidence>
<gene>
    <name evidence="5" type="ORF">KGMB01110_17860</name>
</gene>
<dbReference type="Proteomes" id="UP000265643">
    <property type="component" value="Unassembled WGS sequence"/>
</dbReference>
<proteinExistence type="predicted"/>
<evidence type="ECO:0000256" key="3">
    <source>
        <dbReference type="ARBA" id="ARBA00023163"/>
    </source>
</evidence>
<evidence type="ECO:0000259" key="4">
    <source>
        <dbReference type="PROSITE" id="PS50995"/>
    </source>
</evidence>
<dbReference type="EMBL" id="BHGK01000001">
    <property type="protein sequence ID" value="GCA67350.1"/>
    <property type="molecule type" value="Genomic_DNA"/>
</dbReference>
<evidence type="ECO:0000313" key="6">
    <source>
        <dbReference type="Proteomes" id="UP000265643"/>
    </source>
</evidence>
<keyword evidence="6" id="KW-1185">Reference proteome</keyword>
<dbReference type="RefSeq" id="WP_119298101.1">
    <property type="nucleotide sequence ID" value="NZ_BHGK01000001.1"/>
</dbReference>
<dbReference type="SUPFAM" id="SSF46785">
    <property type="entry name" value="Winged helix' DNA-binding domain"/>
    <property type="match status" value="1"/>
</dbReference>
<accession>A0A391P2J0</accession>
<sequence length="169" mass="19999">MGNQYEQYKELLQSFDKGYELCYEYDSMPHQYGDEVLYQSEMHFLEVVGDTPSITITVISQQLGKTKSACSQMVRKLVKKELLTQERNEKNNREYYLNLTERGKEIYEVHKEFDEKCMQRTYKSLADFSEEELRSYISVQKTLNQVFQKDVDENGVLEVAGKRKKNKSK</sequence>
<dbReference type="InterPro" id="IPR052067">
    <property type="entry name" value="Metal_resp_HTH_trans_reg"/>
</dbReference>
<dbReference type="GO" id="GO:0003700">
    <property type="term" value="F:DNA-binding transcription factor activity"/>
    <property type="evidence" value="ECO:0007669"/>
    <property type="project" value="InterPro"/>
</dbReference>
<protein>
    <submittedName>
        <fullName evidence="5">MarR family transcriptional regulator</fullName>
    </submittedName>
</protein>
<keyword evidence="3" id="KW-0804">Transcription</keyword>
<dbReference type="Pfam" id="PF12802">
    <property type="entry name" value="MarR_2"/>
    <property type="match status" value="1"/>
</dbReference>
<dbReference type="GO" id="GO:0003677">
    <property type="term" value="F:DNA binding"/>
    <property type="evidence" value="ECO:0007669"/>
    <property type="project" value="UniProtKB-KW"/>
</dbReference>
<name>A0A391P2J0_9FIRM</name>
<organism evidence="5 6">
    <name type="scientific">Mediterraneibacter butyricigenes</name>
    <dbReference type="NCBI Taxonomy" id="2316025"/>
    <lineage>
        <taxon>Bacteria</taxon>
        <taxon>Bacillati</taxon>
        <taxon>Bacillota</taxon>
        <taxon>Clostridia</taxon>
        <taxon>Lachnospirales</taxon>
        <taxon>Lachnospiraceae</taxon>
        <taxon>Mediterraneibacter</taxon>
    </lineage>
</organism>
<evidence type="ECO:0000313" key="5">
    <source>
        <dbReference type="EMBL" id="GCA67350.1"/>
    </source>
</evidence>
<dbReference type="InterPro" id="IPR000835">
    <property type="entry name" value="HTH_MarR-typ"/>
</dbReference>
<comment type="caution">
    <text evidence="5">The sequence shown here is derived from an EMBL/GenBank/DDBJ whole genome shotgun (WGS) entry which is preliminary data.</text>
</comment>
<dbReference type="PROSITE" id="PS50995">
    <property type="entry name" value="HTH_MARR_2"/>
    <property type="match status" value="1"/>
</dbReference>
<keyword evidence="2" id="KW-0238">DNA-binding</keyword>
<dbReference type="PANTHER" id="PTHR35790:SF4">
    <property type="entry name" value="HTH-TYPE TRANSCRIPTIONAL REGULATOR PCHR"/>
    <property type="match status" value="1"/>
</dbReference>
<reference evidence="6" key="1">
    <citation type="submission" date="2018-09" db="EMBL/GenBank/DDBJ databases">
        <title>Draft Genome Sequence of Mediterraneibacter sp. KCTC 15684.</title>
        <authorList>
            <person name="Kim J.S."/>
            <person name="Han K.I."/>
            <person name="Suh M.K."/>
            <person name="Lee K.C."/>
            <person name="Eom M.K."/>
            <person name="Lee J.H."/>
            <person name="Park S.H."/>
            <person name="Kang S.W."/>
            <person name="Park J.E."/>
            <person name="Oh B.S."/>
            <person name="Yu S.Y."/>
            <person name="Choi S.H."/>
            <person name="Lee D.H."/>
            <person name="Yoon H."/>
            <person name="Kim B."/>
            <person name="Yang S.J."/>
            <person name="Lee J.S."/>
        </authorList>
    </citation>
    <scope>NUCLEOTIDE SEQUENCE [LARGE SCALE GENOMIC DNA]</scope>
    <source>
        <strain evidence="6">KCTC 15684</strain>
    </source>
</reference>
<keyword evidence="1" id="KW-0805">Transcription regulation</keyword>
<dbReference type="PANTHER" id="PTHR35790">
    <property type="entry name" value="HTH-TYPE TRANSCRIPTIONAL REGULATOR PCHR"/>
    <property type="match status" value="1"/>
</dbReference>
<dbReference type="AlphaFoldDB" id="A0A391P2J0"/>
<evidence type="ECO:0000256" key="2">
    <source>
        <dbReference type="ARBA" id="ARBA00023125"/>
    </source>
</evidence>
<dbReference type="Gene3D" id="1.10.10.10">
    <property type="entry name" value="Winged helix-like DNA-binding domain superfamily/Winged helix DNA-binding domain"/>
    <property type="match status" value="1"/>
</dbReference>
<dbReference type="InterPro" id="IPR036388">
    <property type="entry name" value="WH-like_DNA-bd_sf"/>
</dbReference>
<dbReference type="InterPro" id="IPR036390">
    <property type="entry name" value="WH_DNA-bd_sf"/>
</dbReference>
<feature type="domain" description="HTH marR-type" evidence="4">
    <location>
        <begin position="5"/>
        <end position="145"/>
    </location>
</feature>
<dbReference type="SMART" id="SM00347">
    <property type="entry name" value="HTH_MARR"/>
    <property type="match status" value="1"/>
</dbReference>